<dbReference type="KEGG" id="chk:D4L85_22930"/>
<evidence type="ECO:0000313" key="10">
    <source>
        <dbReference type="Proteomes" id="UP000266183"/>
    </source>
</evidence>
<reference evidence="10" key="1">
    <citation type="submission" date="2018-09" db="EMBL/GenBank/DDBJ databases">
        <title>Chryseolinea sp. KIS68-18 isolated from soil.</title>
        <authorList>
            <person name="Weon H.-Y."/>
            <person name="Kwon S.-W."/>
            <person name="Lee S.A."/>
        </authorList>
    </citation>
    <scope>NUCLEOTIDE SEQUENCE [LARGE SCALE GENOMIC DNA]</scope>
    <source>
        <strain evidence="10">KIS68-18</strain>
    </source>
</reference>
<dbReference type="EMBL" id="CP032382">
    <property type="protein sequence ID" value="AYB33260.1"/>
    <property type="molecule type" value="Genomic_DNA"/>
</dbReference>
<keyword evidence="4 6" id="KW-0143">Chaperone</keyword>
<keyword evidence="6" id="KW-0963">Cytoplasm</keyword>
<dbReference type="InterPro" id="IPR002423">
    <property type="entry name" value="Cpn60/GroEL/TCP-1"/>
</dbReference>
<evidence type="ECO:0000313" key="9">
    <source>
        <dbReference type="EMBL" id="AYB33260.1"/>
    </source>
</evidence>
<dbReference type="InterPro" id="IPR027410">
    <property type="entry name" value="TCP-1-like_intermed_sf"/>
</dbReference>
<dbReference type="NCBIfam" id="NF009489">
    <property type="entry name" value="PRK12851.1"/>
    <property type="match status" value="1"/>
</dbReference>
<comment type="caution">
    <text evidence="6">Lacks conserved residue(s) required for the propagation of feature annotation.</text>
</comment>
<feature type="binding site" evidence="6">
    <location>
        <position position="414"/>
    </location>
    <ligand>
        <name>ATP</name>
        <dbReference type="ChEBI" id="CHEBI:30616"/>
    </ligand>
</feature>
<dbReference type="Gene3D" id="3.50.7.10">
    <property type="entry name" value="GroEL"/>
    <property type="match status" value="1"/>
</dbReference>
<dbReference type="FunFam" id="1.10.560.10:FF:000001">
    <property type="entry name" value="60 kDa chaperonin"/>
    <property type="match status" value="1"/>
</dbReference>
<dbReference type="InterPro" id="IPR001844">
    <property type="entry name" value="Cpn60/GroEL"/>
</dbReference>
<dbReference type="PROSITE" id="PS00296">
    <property type="entry name" value="CHAPERONINS_CPN60"/>
    <property type="match status" value="1"/>
</dbReference>
<comment type="similarity">
    <text evidence="1 6 7">Belongs to the chaperonin (HSP60) family.</text>
</comment>
<dbReference type="SUPFAM" id="SSF52029">
    <property type="entry name" value="GroEL apical domain-like"/>
    <property type="match status" value="1"/>
</dbReference>
<dbReference type="GO" id="GO:0042026">
    <property type="term" value="P:protein refolding"/>
    <property type="evidence" value="ECO:0007669"/>
    <property type="project" value="UniProtKB-UniRule"/>
</dbReference>
<comment type="subunit">
    <text evidence="6 8">Forms a cylinder of 14 subunits composed of two heptameric rings stacked back-to-back. Interacts with the co-chaperonin GroES.</text>
</comment>
<dbReference type="NCBIfam" id="NF000592">
    <property type="entry name" value="PRK00013.1"/>
    <property type="match status" value="1"/>
</dbReference>
<dbReference type="GO" id="GO:0005737">
    <property type="term" value="C:cytoplasm"/>
    <property type="evidence" value="ECO:0007669"/>
    <property type="project" value="UniProtKB-SubCell"/>
</dbReference>
<evidence type="ECO:0000256" key="6">
    <source>
        <dbReference type="HAMAP-Rule" id="MF_00600"/>
    </source>
</evidence>
<keyword evidence="2 6" id="KW-0547">Nucleotide-binding</keyword>
<dbReference type="Proteomes" id="UP000266183">
    <property type="component" value="Chromosome"/>
</dbReference>
<keyword evidence="5 6" id="KW-0413">Isomerase</keyword>
<evidence type="ECO:0000256" key="4">
    <source>
        <dbReference type="ARBA" id="ARBA00023186"/>
    </source>
</evidence>
<dbReference type="HAMAP" id="MF_00600">
    <property type="entry name" value="CH60"/>
    <property type="match status" value="1"/>
</dbReference>
<evidence type="ECO:0000256" key="7">
    <source>
        <dbReference type="RuleBase" id="RU000418"/>
    </source>
</evidence>
<keyword evidence="10" id="KW-1185">Reference proteome</keyword>
<sequence>MAKEITFDTNARDKIKKGVDKLADAVKVTLGPKGRNVILDKKFGAPTVTKDGVSVAKEIELKDAIENMGAQLVKEVASKTADAAGDGTTTATVLAQSIYAHGIKNVAAGANPMDLKRGIDKAVDAVVQNLIKQSKKIKDSSEIAQVATISSNSDETIGKMIADAMDKVGKDGVITVEEAKGTETEVKTVEGMQFDRGYLSAYFVTNTEKMEADLDQPYILIYDKKISSMKELLPVLEQSAQTGKPLVIIAEEVDGEALATLVVNKIRGALRVAAVKAPGFGDRRKAMLEDIAVLTGGKVISEEQGFKLENATLDMLGRAEKVNIDKDNTTIVNGAGKKPEIQARIAQIKAQIDTTTSDYDKEKLQERLAKLSGGVAILYVGAATEVEMKEKKDRVDDALHATRAAVQEGIVPGGGVAYIRAIEALKNVADLGLSNEDQATGVNIVRLALESPLRTIAENAGQEGSVIVNKVRDGKKDFGYNARDNKFENFFEAGIIDPTKVTRLALENAASIAGLLLTTEAVVSDIPEENPAPAMPHGGGGMGGMM</sequence>
<dbReference type="AlphaFoldDB" id="A0A385SU95"/>
<dbReference type="SUPFAM" id="SSF48592">
    <property type="entry name" value="GroEL equatorial domain-like"/>
    <property type="match status" value="1"/>
</dbReference>
<dbReference type="GO" id="GO:0051082">
    <property type="term" value="F:unfolded protein binding"/>
    <property type="evidence" value="ECO:0007669"/>
    <property type="project" value="UniProtKB-UniRule"/>
</dbReference>
<feature type="binding site" evidence="6">
    <location>
        <begin position="86"/>
        <end position="90"/>
    </location>
    <ligand>
        <name>ATP</name>
        <dbReference type="ChEBI" id="CHEBI:30616"/>
    </ligand>
</feature>
<dbReference type="InterPro" id="IPR027413">
    <property type="entry name" value="GROEL-like_equatorial_sf"/>
</dbReference>
<protein>
    <recommendedName>
        <fullName evidence="6">Chaperonin GroEL</fullName>
        <ecNumber evidence="6">5.6.1.7</ecNumber>
    </recommendedName>
    <alternativeName>
        <fullName evidence="6">60 kDa chaperonin</fullName>
    </alternativeName>
    <alternativeName>
        <fullName evidence="6">Chaperonin-60</fullName>
        <shortName evidence="6">Cpn60</shortName>
    </alternativeName>
</protein>
<gene>
    <name evidence="6 9" type="primary">groL</name>
    <name evidence="6" type="synonym">groEL</name>
    <name evidence="9" type="ORF">D4L85_22930</name>
</gene>
<comment type="subcellular location">
    <subcellularLocation>
        <location evidence="6">Cytoplasm</location>
    </subcellularLocation>
</comment>
<evidence type="ECO:0000256" key="1">
    <source>
        <dbReference type="ARBA" id="ARBA00006607"/>
    </source>
</evidence>
<proteinExistence type="inferred from homology"/>
<keyword evidence="3 6" id="KW-0067">ATP-binding</keyword>
<dbReference type="Gene3D" id="3.30.260.10">
    <property type="entry name" value="TCP-1-like chaperonin intermediate domain"/>
    <property type="match status" value="1"/>
</dbReference>
<dbReference type="GO" id="GO:0016853">
    <property type="term" value="F:isomerase activity"/>
    <property type="evidence" value="ECO:0007669"/>
    <property type="project" value="UniProtKB-KW"/>
</dbReference>
<dbReference type="NCBIfam" id="NF009488">
    <property type="entry name" value="PRK12850.1"/>
    <property type="match status" value="1"/>
</dbReference>
<evidence type="ECO:0000256" key="2">
    <source>
        <dbReference type="ARBA" id="ARBA00022741"/>
    </source>
</evidence>
<dbReference type="EC" id="5.6.1.7" evidence="6"/>
<dbReference type="NCBIfam" id="TIGR02348">
    <property type="entry name" value="GroEL"/>
    <property type="match status" value="1"/>
</dbReference>
<feature type="binding site" evidence="6">
    <location>
        <begin position="29"/>
        <end position="32"/>
    </location>
    <ligand>
        <name>ATP</name>
        <dbReference type="ChEBI" id="CHEBI:30616"/>
    </ligand>
</feature>
<dbReference type="OrthoDB" id="9766614at2"/>
<evidence type="ECO:0000256" key="5">
    <source>
        <dbReference type="ARBA" id="ARBA00023235"/>
    </source>
</evidence>
<dbReference type="PRINTS" id="PR00298">
    <property type="entry name" value="CHAPERONIN60"/>
</dbReference>
<dbReference type="PANTHER" id="PTHR45633">
    <property type="entry name" value="60 KDA HEAT SHOCK PROTEIN, MITOCHONDRIAL"/>
    <property type="match status" value="1"/>
</dbReference>
<dbReference type="InterPro" id="IPR018370">
    <property type="entry name" value="Chaperonin_Cpn60_CS"/>
</dbReference>
<evidence type="ECO:0000256" key="3">
    <source>
        <dbReference type="ARBA" id="ARBA00022840"/>
    </source>
</evidence>
<dbReference type="NCBIfam" id="NF009487">
    <property type="entry name" value="PRK12849.1"/>
    <property type="match status" value="1"/>
</dbReference>
<dbReference type="CDD" id="cd03344">
    <property type="entry name" value="GroEL"/>
    <property type="match status" value="1"/>
</dbReference>
<dbReference type="Pfam" id="PF00118">
    <property type="entry name" value="Cpn60_TCP1"/>
    <property type="match status" value="1"/>
</dbReference>
<comment type="function">
    <text evidence="6 8">Together with its co-chaperonin GroES, plays an essential role in assisting protein folding. The GroEL-GroES system forms a nano-cage that allows encapsulation of the non-native substrate proteins and provides a physical environment optimized to promote and accelerate protein folding.</text>
</comment>
<dbReference type="FunFam" id="3.50.7.10:FF:000001">
    <property type="entry name" value="60 kDa chaperonin"/>
    <property type="match status" value="1"/>
</dbReference>
<feature type="binding site" evidence="6">
    <location>
        <position position="497"/>
    </location>
    <ligand>
        <name>ATP</name>
        <dbReference type="ChEBI" id="CHEBI:30616"/>
    </ligand>
</feature>
<accession>A0A385SU95</accession>
<organism evidence="9 10">
    <name type="scientific">Chryseolinea soli</name>
    <dbReference type="NCBI Taxonomy" id="2321403"/>
    <lineage>
        <taxon>Bacteria</taxon>
        <taxon>Pseudomonadati</taxon>
        <taxon>Bacteroidota</taxon>
        <taxon>Cytophagia</taxon>
        <taxon>Cytophagales</taxon>
        <taxon>Fulvivirgaceae</taxon>
        <taxon>Chryseolinea</taxon>
    </lineage>
</organism>
<dbReference type="Gene3D" id="1.10.560.10">
    <property type="entry name" value="GroEL-like equatorial domain"/>
    <property type="match status" value="1"/>
</dbReference>
<evidence type="ECO:0000256" key="8">
    <source>
        <dbReference type="RuleBase" id="RU000419"/>
    </source>
</evidence>
<dbReference type="GO" id="GO:0140662">
    <property type="term" value="F:ATP-dependent protein folding chaperone"/>
    <property type="evidence" value="ECO:0007669"/>
    <property type="project" value="InterPro"/>
</dbReference>
<name>A0A385SU95_9BACT</name>
<dbReference type="GO" id="GO:0005524">
    <property type="term" value="F:ATP binding"/>
    <property type="evidence" value="ECO:0007669"/>
    <property type="project" value="UniProtKB-UniRule"/>
</dbReference>
<feature type="binding site" evidence="6">
    <location>
        <position position="50"/>
    </location>
    <ligand>
        <name>ATP</name>
        <dbReference type="ChEBI" id="CHEBI:30616"/>
    </ligand>
</feature>
<dbReference type="InterPro" id="IPR027409">
    <property type="entry name" value="GroEL-like_apical_dom_sf"/>
</dbReference>
<dbReference type="SUPFAM" id="SSF54849">
    <property type="entry name" value="GroEL-intermediate domain like"/>
    <property type="match status" value="1"/>
</dbReference>
<dbReference type="RefSeq" id="WP_119756499.1">
    <property type="nucleotide sequence ID" value="NZ_CP032382.1"/>
</dbReference>